<evidence type="ECO:0000313" key="6">
    <source>
        <dbReference type="EMBL" id="TFW70797.1"/>
    </source>
</evidence>
<reference evidence="6 7" key="1">
    <citation type="submission" date="2018-02" db="EMBL/GenBank/DDBJ databases">
        <title>A novel lanthanide dependent methylotroph, Methylotenera sp. La3113.</title>
        <authorList>
            <person name="Lv H."/>
            <person name="Tani A."/>
        </authorList>
    </citation>
    <scope>NUCLEOTIDE SEQUENCE [LARGE SCALE GENOMIC DNA]</scope>
    <source>
        <strain evidence="6 7">La3113</strain>
    </source>
</reference>
<dbReference type="EMBL" id="PQVH01000011">
    <property type="protein sequence ID" value="TFW70797.1"/>
    <property type="molecule type" value="Genomic_DNA"/>
</dbReference>
<keyword evidence="6" id="KW-0282">Flagellum</keyword>
<sequence>MEHAAFVHNEEQYIVHNPKEVTQILNDLIKHKSMIKVSFNRGADVYLTSIISIDAKAGVVYLDVGVDEEFNRRLLASNQVVFIKEDGVKIKWTSTHVAAVDLKDGKAIKITLPKDLIRLQRRDFYRFSTPVANPVICRIPVPDVLNPEEETILELTLVDVSLGGIGTMVAAPLHPALVVGQALSGCKIGFPDVGETNLVLMVKNITEIHVQDAVTKYRVGFEYVEPSRGNEGLINRYVYILERQAIALAHGAA</sequence>
<dbReference type="HAMAP" id="MF_01457">
    <property type="entry name" value="YcgR"/>
    <property type="match status" value="1"/>
</dbReference>
<evidence type="ECO:0000259" key="5">
    <source>
        <dbReference type="Pfam" id="PF07317"/>
    </source>
</evidence>
<dbReference type="InterPro" id="IPR023787">
    <property type="entry name" value="T3SS_YcgR"/>
</dbReference>
<dbReference type="Gene3D" id="2.40.10.220">
    <property type="entry name" value="predicted glycosyltransferase like domains"/>
    <property type="match status" value="1"/>
</dbReference>
<dbReference type="AlphaFoldDB" id="A0A4Y9VRI0"/>
<evidence type="ECO:0000313" key="7">
    <source>
        <dbReference type="Proteomes" id="UP000297706"/>
    </source>
</evidence>
<comment type="subunit">
    <text evidence="4">Monomer. Interacts with the flagellar basal bodies.</text>
</comment>
<gene>
    <name evidence="4" type="primary">ycgR</name>
    <name evidence="6" type="ORF">C3Y98_08975</name>
</gene>
<evidence type="ECO:0000256" key="3">
    <source>
        <dbReference type="ARBA" id="ARBA00023143"/>
    </source>
</evidence>
<dbReference type="Pfam" id="PF07317">
    <property type="entry name" value="PilZN"/>
    <property type="match status" value="1"/>
</dbReference>
<dbReference type="GO" id="GO:0009425">
    <property type="term" value="C:bacterial-type flagellum basal body"/>
    <property type="evidence" value="ECO:0007669"/>
    <property type="project" value="UniProtKB-SubCell"/>
</dbReference>
<dbReference type="GO" id="GO:0071945">
    <property type="term" value="P:regulation of bacterial-type flagellum-dependent cell motility by regulation of motor speed"/>
    <property type="evidence" value="ECO:0007669"/>
    <property type="project" value="UniProtKB-UniRule"/>
</dbReference>
<dbReference type="OrthoDB" id="5572581at2"/>
<keyword evidence="3 4" id="KW-0975">Bacterial flagellum</keyword>
<feature type="domain" description="Type III secretion system flagellar brake protein YcgR PilZN" evidence="5">
    <location>
        <begin position="13"/>
        <end position="118"/>
    </location>
</feature>
<keyword evidence="6" id="KW-0966">Cell projection</keyword>
<comment type="subcellular location">
    <subcellularLocation>
        <location evidence="4">Bacterial flagellum basal body</location>
    </subcellularLocation>
</comment>
<evidence type="ECO:0000256" key="2">
    <source>
        <dbReference type="ARBA" id="ARBA00022741"/>
    </source>
</evidence>
<keyword evidence="1 4" id="KW-0973">c-di-GMP</keyword>
<comment type="caution">
    <text evidence="6">The sequence shown here is derived from an EMBL/GenBank/DDBJ whole genome shotgun (WGS) entry which is preliminary data.</text>
</comment>
<name>A0A4Y9VRI0_9PROT</name>
<dbReference type="Proteomes" id="UP000297706">
    <property type="component" value="Unassembled WGS sequence"/>
</dbReference>
<keyword evidence="6" id="KW-0969">Cilium</keyword>
<dbReference type="Gene3D" id="2.30.110.10">
    <property type="entry name" value="Electron Transport, Fmn-binding Protein, Chain A"/>
    <property type="match status" value="1"/>
</dbReference>
<dbReference type="InterPro" id="IPR012349">
    <property type="entry name" value="Split_barrel_FMN-bd"/>
</dbReference>
<dbReference type="InterPro" id="IPR009926">
    <property type="entry name" value="T3SS_YcgR_PilZN"/>
</dbReference>
<keyword evidence="2 4" id="KW-0547">Nucleotide-binding</keyword>
<comment type="similarity">
    <text evidence="4">Belongs to the YcgR family.</text>
</comment>
<dbReference type="GO" id="GO:0035438">
    <property type="term" value="F:cyclic-di-GMP binding"/>
    <property type="evidence" value="ECO:0007669"/>
    <property type="project" value="UniProtKB-UniRule"/>
</dbReference>
<evidence type="ECO:0000256" key="1">
    <source>
        <dbReference type="ARBA" id="ARBA00022636"/>
    </source>
</evidence>
<protein>
    <recommendedName>
        <fullName evidence="4">Flagellar brake protein YcgR</fullName>
    </recommendedName>
    <alternativeName>
        <fullName evidence="4">Cyclic di-GMP binding protein YcgR</fullName>
    </alternativeName>
</protein>
<keyword evidence="7" id="KW-1185">Reference proteome</keyword>
<proteinExistence type="inferred from homology"/>
<dbReference type="GO" id="GO:0071973">
    <property type="term" value="P:bacterial-type flagellum-dependent cell motility"/>
    <property type="evidence" value="ECO:0007669"/>
    <property type="project" value="UniProtKB-UniRule"/>
</dbReference>
<comment type="function">
    <text evidence="4">Acts as a flagellar brake, regulating swimming and swarming in a bis-(3'-5') cyclic diguanylic acid (c-di-GMP)-dependent manner. Binds 1 c-di-GMP dimer per subunit. Increasing levels of c-di-GMP lead to decreased motility.</text>
</comment>
<accession>A0A4Y9VRI0</accession>
<organism evidence="6 7">
    <name type="scientific">Methylotenera oryzisoli</name>
    <dbReference type="NCBI Taxonomy" id="2080758"/>
    <lineage>
        <taxon>Bacteria</taxon>
        <taxon>Pseudomonadati</taxon>
        <taxon>Pseudomonadota</taxon>
        <taxon>Betaproteobacteria</taxon>
        <taxon>Nitrosomonadales</taxon>
        <taxon>Methylophilaceae</taxon>
        <taxon>Methylotenera</taxon>
    </lineage>
</organism>
<evidence type="ECO:0000256" key="4">
    <source>
        <dbReference type="HAMAP-Rule" id="MF_01457"/>
    </source>
</evidence>
<dbReference type="RefSeq" id="WP_135278258.1">
    <property type="nucleotide sequence ID" value="NZ_PQVH01000011.1"/>
</dbReference>